<dbReference type="Pfam" id="PF12874">
    <property type="entry name" value="zf-met"/>
    <property type="match status" value="1"/>
</dbReference>
<evidence type="ECO:0000259" key="6">
    <source>
        <dbReference type="PROSITE" id="PS50157"/>
    </source>
</evidence>
<feature type="non-terminal residue" evidence="7">
    <location>
        <position position="1"/>
    </location>
</feature>
<keyword evidence="3 5" id="KW-0863">Zinc-finger</keyword>
<protein>
    <recommendedName>
        <fullName evidence="6">C2H2-type domain-containing protein</fullName>
    </recommendedName>
</protein>
<reference evidence="7" key="1">
    <citation type="submission" date="2015-09" db="EMBL/GenBank/DDBJ databases">
        <title>De novo assembly of Pectinophora gossypiella (Pink Bollworm) gut transcriptome.</title>
        <authorList>
            <person name="Tassone E.E."/>
        </authorList>
    </citation>
    <scope>NUCLEOTIDE SEQUENCE</scope>
</reference>
<keyword evidence="1" id="KW-0479">Metal-binding</keyword>
<evidence type="ECO:0000313" key="7">
    <source>
        <dbReference type="EMBL" id="JAT82841.1"/>
    </source>
</evidence>
<dbReference type="OrthoDB" id="8922241at2759"/>
<proteinExistence type="predicted"/>
<keyword evidence="4" id="KW-0862">Zinc</keyword>
<gene>
    <name evidence="7" type="ORF">g.5718</name>
</gene>
<name>A0A1E1W7K9_PECGO</name>
<dbReference type="AlphaFoldDB" id="A0A1E1W7K9"/>
<feature type="domain" description="C2H2-type" evidence="6">
    <location>
        <begin position="209"/>
        <end position="236"/>
    </location>
</feature>
<evidence type="ECO:0000256" key="4">
    <source>
        <dbReference type="ARBA" id="ARBA00022833"/>
    </source>
</evidence>
<dbReference type="GO" id="GO:0008270">
    <property type="term" value="F:zinc ion binding"/>
    <property type="evidence" value="ECO:0007669"/>
    <property type="project" value="UniProtKB-KW"/>
</dbReference>
<dbReference type="Pfam" id="PF00096">
    <property type="entry name" value="zf-C2H2"/>
    <property type="match status" value="2"/>
</dbReference>
<dbReference type="InterPro" id="IPR013087">
    <property type="entry name" value="Znf_C2H2_type"/>
</dbReference>
<dbReference type="PROSITE" id="PS00028">
    <property type="entry name" value="ZINC_FINGER_C2H2_1"/>
    <property type="match status" value="4"/>
</dbReference>
<dbReference type="SUPFAM" id="SSF57667">
    <property type="entry name" value="beta-beta-alpha zinc fingers"/>
    <property type="match status" value="2"/>
</dbReference>
<evidence type="ECO:0000256" key="1">
    <source>
        <dbReference type="ARBA" id="ARBA00022723"/>
    </source>
</evidence>
<organism evidence="7">
    <name type="scientific">Pectinophora gossypiella</name>
    <name type="common">Cotton pink bollworm</name>
    <name type="synonym">Depressaria gossypiella</name>
    <dbReference type="NCBI Taxonomy" id="13191"/>
    <lineage>
        <taxon>Eukaryota</taxon>
        <taxon>Metazoa</taxon>
        <taxon>Ecdysozoa</taxon>
        <taxon>Arthropoda</taxon>
        <taxon>Hexapoda</taxon>
        <taxon>Insecta</taxon>
        <taxon>Pterygota</taxon>
        <taxon>Neoptera</taxon>
        <taxon>Endopterygota</taxon>
        <taxon>Lepidoptera</taxon>
        <taxon>Glossata</taxon>
        <taxon>Ditrysia</taxon>
        <taxon>Gelechioidea</taxon>
        <taxon>Gelechiidae</taxon>
        <taxon>Apatetrinae</taxon>
        <taxon>Pectinophora</taxon>
    </lineage>
</organism>
<dbReference type="Gene3D" id="3.30.160.60">
    <property type="entry name" value="Classic Zinc Finger"/>
    <property type="match status" value="1"/>
</dbReference>
<dbReference type="InterPro" id="IPR036236">
    <property type="entry name" value="Znf_C2H2_sf"/>
</dbReference>
<feature type="domain" description="C2H2-type" evidence="6">
    <location>
        <begin position="236"/>
        <end position="264"/>
    </location>
</feature>
<accession>A0A1E1W7K9</accession>
<sequence length="319" mass="37030">CFDNKGPMVQMDKMVCLHGGYPELTGDRSLYNILGATVPEMNIPLNYTGTKICEKCLDYAITSYIFINKTHYIRNRLDTCITKMIEGVDSIKPESKICIEVSLNSIMPIEEEFDENLLLDGHEEVDERKLKVEVLEDEFRVKSESEGSSDESVAKDKKDYLPNMKGAEQISDRSKMNNLVNGFLNVNSGNLGEFLTFKNKETKQTKYRYTCPICSKQFITAYFFEKHVIKHVKNNVQCKICKNIFKSKFHLREHVKMSHLLNEKVYFPCKICGRAFKTIKKVVLHKECHRLRECELCAKVFRTQMHYDNHLQRHGAKLS</sequence>
<dbReference type="GO" id="GO:0000981">
    <property type="term" value="F:DNA-binding transcription factor activity, RNA polymerase II-specific"/>
    <property type="evidence" value="ECO:0007669"/>
    <property type="project" value="TreeGrafter"/>
</dbReference>
<dbReference type="PANTHER" id="PTHR24379">
    <property type="entry name" value="KRAB AND ZINC FINGER DOMAIN-CONTAINING"/>
    <property type="match status" value="1"/>
</dbReference>
<feature type="domain" description="C2H2-type" evidence="6">
    <location>
        <begin position="267"/>
        <end position="289"/>
    </location>
</feature>
<dbReference type="GO" id="GO:0000977">
    <property type="term" value="F:RNA polymerase II transcription regulatory region sequence-specific DNA binding"/>
    <property type="evidence" value="ECO:0007669"/>
    <property type="project" value="TreeGrafter"/>
</dbReference>
<evidence type="ECO:0000256" key="5">
    <source>
        <dbReference type="PROSITE-ProRule" id="PRU00042"/>
    </source>
</evidence>
<feature type="domain" description="C2H2-type" evidence="6">
    <location>
        <begin position="292"/>
        <end position="319"/>
    </location>
</feature>
<dbReference type="PANTHER" id="PTHR24379:SF127">
    <property type="entry name" value="BLOODY FINGERS-RELATED"/>
    <property type="match status" value="1"/>
</dbReference>
<evidence type="ECO:0000256" key="3">
    <source>
        <dbReference type="ARBA" id="ARBA00022771"/>
    </source>
</evidence>
<dbReference type="PROSITE" id="PS50157">
    <property type="entry name" value="ZINC_FINGER_C2H2_2"/>
    <property type="match status" value="4"/>
</dbReference>
<keyword evidence="2" id="KW-0677">Repeat</keyword>
<dbReference type="SMART" id="SM00355">
    <property type="entry name" value="ZnF_C2H2"/>
    <property type="match status" value="4"/>
</dbReference>
<dbReference type="EMBL" id="GDQN01008213">
    <property type="protein sequence ID" value="JAT82841.1"/>
    <property type="molecule type" value="Transcribed_RNA"/>
</dbReference>
<evidence type="ECO:0000256" key="2">
    <source>
        <dbReference type="ARBA" id="ARBA00022737"/>
    </source>
</evidence>
<feature type="non-terminal residue" evidence="7">
    <location>
        <position position="319"/>
    </location>
</feature>
<dbReference type="GO" id="GO:0005634">
    <property type="term" value="C:nucleus"/>
    <property type="evidence" value="ECO:0007669"/>
    <property type="project" value="TreeGrafter"/>
</dbReference>